<dbReference type="OrthoDB" id="375220at2"/>
<accession>A0A1I3QJR8</accession>
<organism evidence="2 3">
    <name type="scientific">Myroides guanonis</name>
    <dbReference type="NCBI Taxonomy" id="1150112"/>
    <lineage>
        <taxon>Bacteria</taxon>
        <taxon>Pseudomonadati</taxon>
        <taxon>Bacteroidota</taxon>
        <taxon>Flavobacteriia</taxon>
        <taxon>Flavobacteriales</taxon>
        <taxon>Flavobacteriaceae</taxon>
        <taxon>Myroides</taxon>
    </lineage>
</organism>
<dbReference type="PROSITE" id="PS51819">
    <property type="entry name" value="VOC"/>
    <property type="match status" value="1"/>
</dbReference>
<dbReference type="EMBL" id="FORU01000006">
    <property type="protein sequence ID" value="SFJ33779.1"/>
    <property type="molecule type" value="Genomic_DNA"/>
</dbReference>
<feature type="domain" description="VOC" evidence="1">
    <location>
        <begin position="6"/>
        <end position="130"/>
    </location>
</feature>
<dbReference type="Proteomes" id="UP000243887">
    <property type="component" value="Unassembled WGS sequence"/>
</dbReference>
<dbReference type="InterPro" id="IPR037523">
    <property type="entry name" value="VOC_core"/>
</dbReference>
<dbReference type="GO" id="GO:0051213">
    <property type="term" value="F:dioxygenase activity"/>
    <property type="evidence" value="ECO:0007669"/>
    <property type="project" value="UniProtKB-KW"/>
</dbReference>
<dbReference type="InterPro" id="IPR004360">
    <property type="entry name" value="Glyas_Fos-R_dOase_dom"/>
</dbReference>
<gene>
    <name evidence="2" type="ORF">SAMN04487893_1062</name>
</gene>
<dbReference type="InterPro" id="IPR029068">
    <property type="entry name" value="Glyas_Bleomycin-R_OHBP_Dase"/>
</dbReference>
<dbReference type="AlphaFoldDB" id="A0A1I3QJR8"/>
<dbReference type="Pfam" id="PF00903">
    <property type="entry name" value="Glyoxalase"/>
    <property type="match status" value="1"/>
</dbReference>
<dbReference type="InterPro" id="IPR050383">
    <property type="entry name" value="GlyoxalaseI/FosfomycinResist"/>
</dbReference>
<protein>
    <submittedName>
        <fullName evidence="2">Glyoxalase/Bleomycin resistance protein/Dioxygenase superfamily protein</fullName>
    </submittedName>
</protein>
<proteinExistence type="predicted"/>
<dbReference type="Gene3D" id="3.10.180.10">
    <property type="entry name" value="2,3-Dihydroxybiphenyl 1,2-Dioxygenase, domain 1"/>
    <property type="match status" value="1"/>
</dbReference>
<dbReference type="PANTHER" id="PTHR21366:SF31">
    <property type="entry name" value="METALLOTHIOL TRANSFERASE FOSB"/>
    <property type="match status" value="1"/>
</dbReference>
<reference evidence="3" key="1">
    <citation type="submission" date="2016-10" db="EMBL/GenBank/DDBJ databases">
        <authorList>
            <person name="Varghese N."/>
            <person name="Submissions S."/>
        </authorList>
    </citation>
    <scope>NUCLEOTIDE SEQUENCE [LARGE SCALE GENOMIC DNA]</scope>
    <source>
        <strain evidence="3">DSM 26542</strain>
    </source>
</reference>
<evidence type="ECO:0000313" key="3">
    <source>
        <dbReference type="Proteomes" id="UP000243887"/>
    </source>
</evidence>
<dbReference type="PANTHER" id="PTHR21366">
    <property type="entry name" value="GLYOXALASE FAMILY PROTEIN"/>
    <property type="match status" value="1"/>
</dbReference>
<keyword evidence="2" id="KW-0223">Dioxygenase</keyword>
<keyword evidence="3" id="KW-1185">Reference proteome</keyword>
<dbReference type="CDD" id="cd06587">
    <property type="entry name" value="VOC"/>
    <property type="match status" value="1"/>
</dbReference>
<dbReference type="RefSeq" id="WP_090678655.1">
    <property type="nucleotide sequence ID" value="NZ_FORU01000006.1"/>
</dbReference>
<dbReference type="SUPFAM" id="SSF54593">
    <property type="entry name" value="Glyoxalase/Bleomycin resistance protein/Dihydroxybiphenyl dioxygenase"/>
    <property type="match status" value="1"/>
</dbReference>
<dbReference type="STRING" id="1150112.SAMN04487893_1062"/>
<name>A0A1I3QJR8_9FLAO</name>
<sequence>MSVIKGLYETHLYVESLERSITFYEDVLGLELCHVEEERRIAFFWIGNTQEAMLGLWEKPKVEIELRHFAFRCEKDFILNEAVSFLKGHGILPYNFLKDGKDTPMVFAWMPALAIYFHDPDGHELEFISILDGKARPELGVVKYDTWLAFNL</sequence>
<keyword evidence="2" id="KW-0560">Oxidoreductase</keyword>
<evidence type="ECO:0000259" key="1">
    <source>
        <dbReference type="PROSITE" id="PS51819"/>
    </source>
</evidence>
<evidence type="ECO:0000313" key="2">
    <source>
        <dbReference type="EMBL" id="SFJ33779.1"/>
    </source>
</evidence>